<evidence type="ECO:0000313" key="2">
    <source>
        <dbReference type="EMBL" id="GBP84853.1"/>
    </source>
</evidence>
<evidence type="ECO:0000256" key="1">
    <source>
        <dbReference type="SAM" id="MobiDB-lite"/>
    </source>
</evidence>
<dbReference type="Proteomes" id="UP000299102">
    <property type="component" value="Unassembled WGS sequence"/>
</dbReference>
<protein>
    <submittedName>
        <fullName evidence="2">Uncharacterized protein</fullName>
    </submittedName>
</protein>
<organism evidence="2 3">
    <name type="scientific">Eumeta variegata</name>
    <name type="common">Bagworm moth</name>
    <name type="synonym">Eumeta japonica</name>
    <dbReference type="NCBI Taxonomy" id="151549"/>
    <lineage>
        <taxon>Eukaryota</taxon>
        <taxon>Metazoa</taxon>
        <taxon>Ecdysozoa</taxon>
        <taxon>Arthropoda</taxon>
        <taxon>Hexapoda</taxon>
        <taxon>Insecta</taxon>
        <taxon>Pterygota</taxon>
        <taxon>Neoptera</taxon>
        <taxon>Endopterygota</taxon>
        <taxon>Lepidoptera</taxon>
        <taxon>Glossata</taxon>
        <taxon>Ditrysia</taxon>
        <taxon>Tineoidea</taxon>
        <taxon>Psychidae</taxon>
        <taxon>Oiketicinae</taxon>
        <taxon>Eumeta</taxon>
    </lineage>
</organism>
<dbReference type="EMBL" id="BGZK01001702">
    <property type="protein sequence ID" value="GBP84853.1"/>
    <property type="molecule type" value="Genomic_DNA"/>
</dbReference>
<name>A0A4C1ZCG5_EUMVA</name>
<comment type="caution">
    <text evidence="2">The sequence shown here is derived from an EMBL/GenBank/DDBJ whole genome shotgun (WGS) entry which is preliminary data.</text>
</comment>
<feature type="region of interest" description="Disordered" evidence="1">
    <location>
        <begin position="1"/>
        <end position="23"/>
    </location>
</feature>
<gene>
    <name evidence="2" type="ORF">EVAR_100612_1</name>
</gene>
<evidence type="ECO:0000313" key="3">
    <source>
        <dbReference type="Proteomes" id="UP000299102"/>
    </source>
</evidence>
<accession>A0A4C1ZCG5</accession>
<keyword evidence="3" id="KW-1185">Reference proteome</keyword>
<sequence length="81" mass="9364">MGSYPHLHPQQGAEESQRPMHMHNKVHGHASLIKMYATHMCNGWTTYKMQWGWCIRGPKPVRFPRFPAPQTEGTVYTEALT</sequence>
<proteinExistence type="predicted"/>
<reference evidence="2 3" key="1">
    <citation type="journal article" date="2019" name="Commun. Biol.">
        <title>The bagworm genome reveals a unique fibroin gene that provides high tensile strength.</title>
        <authorList>
            <person name="Kono N."/>
            <person name="Nakamura H."/>
            <person name="Ohtoshi R."/>
            <person name="Tomita M."/>
            <person name="Numata K."/>
            <person name="Arakawa K."/>
        </authorList>
    </citation>
    <scope>NUCLEOTIDE SEQUENCE [LARGE SCALE GENOMIC DNA]</scope>
</reference>
<dbReference type="AlphaFoldDB" id="A0A4C1ZCG5"/>